<gene>
    <name evidence="5" type="ORF">J8C06_12885</name>
</gene>
<dbReference type="SUPFAM" id="SSF53720">
    <property type="entry name" value="ALDH-like"/>
    <property type="match status" value="1"/>
</dbReference>
<dbReference type="Proteomes" id="UP000676506">
    <property type="component" value="Chromosome 2"/>
</dbReference>
<dbReference type="InterPro" id="IPR016162">
    <property type="entry name" value="Ald_DH_N"/>
</dbReference>
<reference evidence="5 6" key="1">
    <citation type="submission" date="2021-03" db="EMBL/GenBank/DDBJ databases">
        <title>Genomic and phenotypic characterization of Chloracidobacterium isolates provides evidence for multiple species.</title>
        <authorList>
            <person name="Saini M.K."/>
            <person name="Costas A.M.G."/>
            <person name="Tank M."/>
            <person name="Bryant D.A."/>
        </authorList>
    </citation>
    <scope>NUCLEOTIDE SEQUENCE [LARGE SCALE GENOMIC DNA]</scope>
    <source>
        <strain evidence="5 6">BV2-C</strain>
    </source>
</reference>
<evidence type="ECO:0000313" key="6">
    <source>
        <dbReference type="Proteomes" id="UP000676506"/>
    </source>
</evidence>
<accession>A0ABX8BCV6</accession>
<dbReference type="InterPro" id="IPR016161">
    <property type="entry name" value="Ald_DH/histidinol_DH"/>
</dbReference>
<proteinExistence type="inferred from homology"/>
<comment type="similarity">
    <text evidence="3">Belongs to the aldehyde dehydrogenase family.</text>
</comment>
<feature type="domain" description="Aldehyde dehydrogenase" evidence="4">
    <location>
        <begin position="9"/>
        <end position="471"/>
    </location>
</feature>
<evidence type="ECO:0000256" key="3">
    <source>
        <dbReference type="RuleBase" id="RU003345"/>
    </source>
</evidence>
<dbReference type="PROSITE" id="PS00687">
    <property type="entry name" value="ALDEHYDE_DEHYDR_GLU"/>
    <property type="match status" value="1"/>
</dbReference>
<keyword evidence="6" id="KW-1185">Reference proteome</keyword>
<dbReference type="PROSITE" id="PS00070">
    <property type="entry name" value="ALDEHYDE_DEHYDR_CYS"/>
    <property type="match status" value="1"/>
</dbReference>
<dbReference type="InterPro" id="IPR015590">
    <property type="entry name" value="Aldehyde_DH_dom"/>
</dbReference>
<dbReference type="EMBL" id="CP072649">
    <property type="protein sequence ID" value="QUW04749.1"/>
    <property type="molecule type" value="Genomic_DNA"/>
</dbReference>
<keyword evidence="1 3" id="KW-0560">Oxidoreductase</keyword>
<evidence type="ECO:0000256" key="2">
    <source>
        <dbReference type="PROSITE-ProRule" id="PRU10007"/>
    </source>
</evidence>
<feature type="active site" evidence="2">
    <location>
        <position position="245"/>
    </location>
</feature>
<name>A0ABX8BCV6_9BACT</name>
<evidence type="ECO:0000256" key="1">
    <source>
        <dbReference type="ARBA" id="ARBA00023002"/>
    </source>
</evidence>
<protein>
    <submittedName>
        <fullName evidence="5">Aldehyde dehydrogenase</fullName>
    </submittedName>
</protein>
<dbReference type="InterPro" id="IPR016163">
    <property type="entry name" value="Ald_DH_C"/>
</dbReference>
<evidence type="ECO:0000313" key="5">
    <source>
        <dbReference type="EMBL" id="QUW04749.1"/>
    </source>
</evidence>
<dbReference type="InterPro" id="IPR016160">
    <property type="entry name" value="Ald_DH_CS_CYS"/>
</dbReference>
<dbReference type="InterPro" id="IPR029510">
    <property type="entry name" value="Ald_DH_CS_GLU"/>
</dbReference>
<sequence length="483" mass="51652">MLIDGQLVAAEGERVFHTVSPADGQPLAAVPHASVADAERAVQAARSAFELGIWRNADGLLRAKVLNRIADLLEANLETFARLEALDQGKPAGYARALEIPAVIDTFRHFAGWADKIYGETIPVPAAGLDFTLREPVGVCVGLAPNNYPLALAAFKIAPALAAGNSLVLKPSPATPLTALKLGELCVEAGLPDGVLNIITEPGHEAAAYLLEHPEVDLISLTGGTETGKLVSRAAASTLKRVLLELGGKSPFIICPDADLELAVTGAVMGTFYNSGQTCTASTRLFVHRAVYDEFLERFSSAADRLVVGHPLDEATNNGPLVTRAQYEKVLGYVALGQDEGARLVTGGVRPTDLPETGNYLRPTIFADARNAMRFVREEIFGPVAAVIPFEDEDDAIAQANDSVYGLAASVWTRDIKRGLNLTKALRVGQVWLNNHNIFFPHAPFGGYKQSGNAREGGAEALRYYTQVKNVYVELGDVLMSPF</sequence>
<dbReference type="Gene3D" id="3.40.605.10">
    <property type="entry name" value="Aldehyde Dehydrogenase, Chain A, domain 1"/>
    <property type="match status" value="1"/>
</dbReference>
<evidence type="ECO:0000259" key="4">
    <source>
        <dbReference type="Pfam" id="PF00171"/>
    </source>
</evidence>
<organism evidence="5 6">
    <name type="scientific">Chloracidobacterium validum</name>
    <dbReference type="NCBI Taxonomy" id="2821543"/>
    <lineage>
        <taxon>Bacteria</taxon>
        <taxon>Pseudomonadati</taxon>
        <taxon>Acidobacteriota</taxon>
        <taxon>Terriglobia</taxon>
        <taxon>Terriglobales</taxon>
        <taxon>Acidobacteriaceae</taxon>
        <taxon>Chloracidobacterium</taxon>
    </lineage>
</organism>
<dbReference type="PANTHER" id="PTHR11699">
    <property type="entry name" value="ALDEHYDE DEHYDROGENASE-RELATED"/>
    <property type="match status" value="1"/>
</dbReference>
<dbReference type="Pfam" id="PF00171">
    <property type="entry name" value="Aldedh"/>
    <property type="match status" value="1"/>
</dbReference>
<dbReference type="Gene3D" id="3.40.309.10">
    <property type="entry name" value="Aldehyde Dehydrogenase, Chain A, domain 2"/>
    <property type="match status" value="1"/>
</dbReference>